<comment type="caution">
    <text evidence="5">The sequence shown here is derived from an EMBL/GenBank/DDBJ whole genome shotgun (WGS) entry which is preliminary data.</text>
</comment>
<keyword evidence="1 4" id="KW-0963">Cytoplasm</keyword>
<dbReference type="Proteomes" id="UP001296104">
    <property type="component" value="Unassembled WGS sequence"/>
</dbReference>
<accession>A0AAI8W1A0</accession>
<dbReference type="EMBL" id="CAVMBE010000002">
    <property type="protein sequence ID" value="CAK3776795.1"/>
    <property type="molecule type" value="Genomic_DNA"/>
</dbReference>
<feature type="binding site" evidence="4">
    <location>
        <position position="133"/>
    </location>
    <ligand>
        <name>substrate</name>
    </ligand>
</feature>
<comment type="catalytic activity">
    <reaction evidence="4">
        <text>2 [molybdopterin-synthase sulfur-carrier protein]-C-terminal-Gly-aminoethanethioate + cyclic pyranopterin phosphate + H2O = molybdopterin + 2 [molybdopterin-synthase sulfur-carrier protein]-C-terminal Gly-Gly + 2 H(+)</text>
        <dbReference type="Rhea" id="RHEA:26333"/>
        <dbReference type="Rhea" id="RHEA-COMP:12202"/>
        <dbReference type="Rhea" id="RHEA-COMP:19907"/>
        <dbReference type="ChEBI" id="CHEBI:15377"/>
        <dbReference type="ChEBI" id="CHEBI:15378"/>
        <dbReference type="ChEBI" id="CHEBI:58698"/>
        <dbReference type="ChEBI" id="CHEBI:59648"/>
        <dbReference type="ChEBI" id="CHEBI:90778"/>
        <dbReference type="ChEBI" id="CHEBI:232372"/>
        <dbReference type="EC" id="2.8.1.12"/>
    </reaction>
</comment>
<proteinExistence type="inferred from homology"/>
<evidence type="ECO:0000313" key="5">
    <source>
        <dbReference type="EMBL" id="CAK3776795.1"/>
    </source>
</evidence>
<dbReference type="CDD" id="cd00756">
    <property type="entry name" value="MoaE"/>
    <property type="match status" value="1"/>
</dbReference>
<dbReference type="FunFam" id="3.90.1170.40:FF:000003">
    <property type="entry name" value="Molybdopterin converting factor subunit 2"/>
    <property type="match status" value="1"/>
</dbReference>
<dbReference type="Pfam" id="PF02391">
    <property type="entry name" value="MoaE"/>
    <property type="match status" value="1"/>
</dbReference>
<dbReference type="SUPFAM" id="SSF54690">
    <property type="entry name" value="Molybdopterin synthase subunit MoaE"/>
    <property type="match status" value="1"/>
</dbReference>
<evidence type="ECO:0000313" key="6">
    <source>
        <dbReference type="Proteomes" id="UP001296104"/>
    </source>
</evidence>
<dbReference type="HAMAP" id="MF_03052">
    <property type="entry name" value="MOC2B"/>
    <property type="match status" value="1"/>
</dbReference>
<evidence type="ECO:0000256" key="3">
    <source>
        <dbReference type="ARBA" id="ARBA00023150"/>
    </source>
</evidence>
<evidence type="ECO:0000256" key="1">
    <source>
        <dbReference type="ARBA" id="ARBA00022490"/>
    </source>
</evidence>
<organism evidence="5 6">
    <name type="scientific">Lecanosticta acicola</name>
    <dbReference type="NCBI Taxonomy" id="111012"/>
    <lineage>
        <taxon>Eukaryota</taxon>
        <taxon>Fungi</taxon>
        <taxon>Dikarya</taxon>
        <taxon>Ascomycota</taxon>
        <taxon>Pezizomycotina</taxon>
        <taxon>Dothideomycetes</taxon>
        <taxon>Dothideomycetidae</taxon>
        <taxon>Mycosphaerellales</taxon>
        <taxon>Mycosphaerellaceae</taxon>
        <taxon>Lecanosticta</taxon>
    </lineage>
</organism>
<comment type="function">
    <text evidence="4">Catalytic subunit of the molybdopterin synthase complex, a complex that catalyzes the conversion of precursor Z into molybdopterin. Acts by mediating the incorporation of 2 sulfur atoms from thiocarboxylated MOCS2A into precursor Z to generate a dithiolene group.</text>
</comment>
<dbReference type="Gene3D" id="3.90.1170.40">
    <property type="entry name" value="Molybdopterin biosynthesis MoaE subunit"/>
    <property type="match status" value="1"/>
</dbReference>
<feature type="binding site" evidence="4">
    <location>
        <begin position="140"/>
        <end position="142"/>
    </location>
    <ligand>
        <name>substrate</name>
    </ligand>
</feature>
<evidence type="ECO:0000256" key="2">
    <source>
        <dbReference type="ARBA" id="ARBA00022679"/>
    </source>
</evidence>
<feature type="binding site" evidence="4">
    <location>
        <begin position="117"/>
        <end position="118"/>
    </location>
    <ligand>
        <name>substrate</name>
    </ligand>
</feature>
<comment type="similarity">
    <text evidence="4">Belongs to the MoaE family. MOCS2B subfamily.</text>
</comment>
<keyword evidence="2 4" id="KW-0808">Transferase</keyword>
<dbReference type="PANTHER" id="PTHR23404">
    <property type="entry name" value="MOLYBDOPTERIN SYNTHASE RELATED"/>
    <property type="match status" value="1"/>
</dbReference>
<name>A0AAI8W1A0_9PEZI</name>
<comment type="pathway">
    <text evidence="4">Cofactor biosynthesis; molybdopterin biosynthesis.</text>
</comment>
<protein>
    <recommendedName>
        <fullName evidence="4">Molybdopterin synthase catalytic subunit</fullName>
        <ecNumber evidence="4">2.8.1.12</ecNumber>
    </recommendedName>
    <alternativeName>
        <fullName evidence="4">Common component for nitrate reductase and xanthine dehydrogenase protein H</fullName>
    </alternativeName>
    <alternativeName>
        <fullName evidence="4">Molybdenum cofactor synthesis protein 2 large subunit</fullName>
    </alternativeName>
    <alternativeName>
        <fullName evidence="4">Molybdenum cofactor synthesis protein 2B</fullName>
        <shortName evidence="4">MOCS2B</shortName>
    </alternativeName>
</protein>
<reference evidence="5" key="1">
    <citation type="submission" date="2023-11" db="EMBL/GenBank/DDBJ databases">
        <authorList>
            <person name="Alioto T."/>
            <person name="Alioto T."/>
            <person name="Gomez Garrido J."/>
        </authorList>
    </citation>
    <scope>NUCLEOTIDE SEQUENCE</scope>
</reference>
<dbReference type="EC" id="2.8.1.12" evidence="4"/>
<sequence>MSFSTRKFDGEQSLQEDDIYVSLTYNALDSQAQLARVKSPKAGAVVLFAGCTRDSFQTKTVTHLAYSTYAPLALKSLLSISRAIHKKHDLVGIAVSHRLGHVDIGEESILIAVSAPHRKAAWEAGEECLELIKSKVEIWKEEWFEDGGMWRSNRDGEAGVPVIKTTADA</sequence>
<dbReference type="AlphaFoldDB" id="A0AAI8W1A0"/>
<dbReference type="GO" id="GO:0006777">
    <property type="term" value="P:Mo-molybdopterin cofactor biosynthetic process"/>
    <property type="evidence" value="ECO:0007669"/>
    <property type="project" value="UniProtKB-UniRule"/>
</dbReference>
<keyword evidence="3 4" id="KW-0501">Molybdenum cofactor biosynthesis</keyword>
<dbReference type="InterPro" id="IPR003448">
    <property type="entry name" value="Mopterin_biosynth_MoaE"/>
</dbReference>
<evidence type="ECO:0000256" key="4">
    <source>
        <dbReference type="HAMAP-Rule" id="MF_03052"/>
    </source>
</evidence>
<gene>
    <name evidence="4" type="primary">cnxH</name>
    <name evidence="5" type="ORF">LECACI_7A000510</name>
</gene>
<dbReference type="InterPro" id="IPR036563">
    <property type="entry name" value="MoaE_sf"/>
</dbReference>
<dbReference type="InterPro" id="IPR028888">
    <property type="entry name" value="MOCS2B_euk"/>
</dbReference>
<dbReference type="GO" id="GO:0030366">
    <property type="term" value="F:molybdopterin synthase activity"/>
    <property type="evidence" value="ECO:0007669"/>
    <property type="project" value="UniProtKB-UniRule"/>
</dbReference>
<comment type="subunit">
    <text evidence="4">Heterotetramer; composed of 2 small (MOCS2A) and 2 large (MOCS2B) subunits.</text>
</comment>
<comment type="subcellular location">
    <subcellularLocation>
        <location evidence="4">Cytoplasm</location>
    </subcellularLocation>
</comment>
<dbReference type="GO" id="GO:1990140">
    <property type="term" value="C:molybdopterin synthase complex"/>
    <property type="evidence" value="ECO:0007669"/>
    <property type="project" value="UniProtKB-UniRule"/>
</dbReference>
<keyword evidence="6" id="KW-1185">Reference proteome</keyword>